<dbReference type="InterPro" id="IPR014710">
    <property type="entry name" value="RmlC-like_jellyroll"/>
</dbReference>
<comment type="caution">
    <text evidence="2">The sequence shown here is derived from an EMBL/GenBank/DDBJ whole genome shotgun (WGS) entry which is preliminary data.</text>
</comment>
<dbReference type="InterPro" id="IPR018490">
    <property type="entry name" value="cNMP-bd_dom_sf"/>
</dbReference>
<feature type="domain" description="Cyclic nucleotide-binding" evidence="1">
    <location>
        <begin position="35"/>
        <end position="118"/>
    </location>
</feature>
<accession>A0ABY2B0U3</accession>
<evidence type="ECO:0000259" key="1">
    <source>
        <dbReference type="Pfam" id="PF00027"/>
    </source>
</evidence>
<organism evidence="2 3">
    <name type="scientific">Flavobacterium circumlabens</name>
    <dbReference type="NCBI Taxonomy" id="2133765"/>
    <lineage>
        <taxon>Bacteria</taxon>
        <taxon>Pseudomonadati</taxon>
        <taxon>Bacteroidota</taxon>
        <taxon>Flavobacteriia</taxon>
        <taxon>Flavobacteriales</taxon>
        <taxon>Flavobacteriaceae</taxon>
        <taxon>Flavobacterium</taxon>
    </lineage>
</organism>
<dbReference type="Proteomes" id="UP000295270">
    <property type="component" value="Unassembled WGS sequence"/>
</dbReference>
<dbReference type="EMBL" id="SLWA01000002">
    <property type="protein sequence ID" value="TCN59475.1"/>
    <property type="molecule type" value="Genomic_DNA"/>
</dbReference>
<protein>
    <submittedName>
        <fullName evidence="2">CRP-like cAMP-binding protein</fullName>
    </submittedName>
</protein>
<evidence type="ECO:0000313" key="3">
    <source>
        <dbReference type="Proteomes" id="UP000295270"/>
    </source>
</evidence>
<reference evidence="2 3" key="1">
    <citation type="journal article" date="2015" name="Stand. Genomic Sci.">
        <title>Genomic Encyclopedia of Bacterial and Archaeal Type Strains, Phase III: the genomes of soil and plant-associated and newly described type strains.</title>
        <authorList>
            <person name="Whitman W.B."/>
            <person name="Woyke T."/>
            <person name="Klenk H.P."/>
            <person name="Zhou Y."/>
            <person name="Lilburn T.G."/>
            <person name="Beck B.J."/>
            <person name="De Vos P."/>
            <person name="Vandamme P."/>
            <person name="Eisen J.A."/>
            <person name="Garrity G."/>
            <person name="Hugenholtz P."/>
            <person name="Kyrpides N.C."/>
        </authorList>
    </citation>
    <scope>NUCLEOTIDE SEQUENCE [LARGE SCALE GENOMIC DNA]</scope>
    <source>
        <strain evidence="2 3">P5626</strain>
    </source>
</reference>
<dbReference type="SUPFAM" id="SSF51206">
    <property type="entry name" value="cAMP-binding domain-like"/>
    <property type="match status" value="1"/>
</dbReference>
<dbReference type="Gene3D" id="2.60.120.10">
    <property type="entry name" value="Jelly Rolls"/>
    <property type="match status" value="1"/>
</dbReference>
<dbReference type="Pfam" id="PF00027">
    <property type="entry name" value="cNMP_binding"/>
    <property type="match status" value="1"/>
</dbReference>
<sequence length="194" mass="22163">MTFIAMDNLINYLLQFGQLNQQQIDLIKSKAKVLELKKDEYFSEAGKIPKRVAFIDTGILRVCYYNSKGEEITKYFIDKHNFAVDINSFNQKIPSSEYVQAITDCSLLILSTDALTELSLTIIGWDNIISQITSKALIEKVNKLSPMLSEDATTRYQEFLDKFPTLANRIPLSYLASYLGITQSSLSRIRKNIR</sequence>
<evidence type="ECO:0000313" key="2">
    <source>
        <dbReference type="EMBL" id="TCN59475.1"/>
    </source>
</evidence>
<proteinExistence type="predicted"/>
<keyword evidence="3" id="KW-1185">Reference proteome</keyword>
<dbReference type="InterPro" id="IPR000595">
    <property type="entry name" value="cNMP-bd_dom"/>
</dbReference>
<dbReference type="CDD" id="cd00038">
    <property type="entry name" value="CAP_ED"/>
    <property type="match status" value="1"/>
</dbReference>
<gene>
    <name evidence="2" type="ORF">EV142_10293</name>
</gene>
<name>A0ABY2B0U3_9FLAO</name>